<dbReference type="PANTHER" id="PTHR31744:SF216">
    <property type="entry name" value="NAC TRANSCRIPTION FACTOR"/>
    <property type="match status" value="1"/>
</dbReference>
<proteinExistence type="predicted"/>
<keyword evidence="3" id="KW-0812">Transmembrane</keyword>
<feature type="signal peptide" evidence="12">
    <location>
        <begin position="1"/>
        <end position="19"/>
    </location>
</feature>
<feature type="compositionally biased region" description="Acidic residues" evidence="11">
    <location>
        <begin position="577"/>
        <end position="586"/>
    </location>
</feature>
<dbReference type="GO" id="GO:0016020">
    <property type="term" value="C:membrane"/>
    <property type="evidence" value="ECO:0007669"/>
    <property type="project" value="UniProtKB-SubCell"/>
</dbReference>
<feature type="domain" description="NAC" evidence="13">
    <location>
        <begin position="43"/>
        <end position="231"/>
    </location>
</feature>
<dbReference type="GO" id="GO:0000976">
    <property type="term" value="F:transcription cis-regulatory region binding"/>
    <property type="evidence" value="ECO:0007669"/>
    <property type="project" value="UniProtKB-ARBA"/>
</dbReference>
<feature type="compositionally biased region" description="Basic and acidic residues" evidence="11">
    <location>
        <begin position="564"/>
        <end position="576"/>
    </location>
</feature>
<dbReference type="InterPro" id="IPR003441">
    <property type="entry name" value="NAC-dom"/>
</dbReference>
<keyword evidence="12" id="KW-0732">Signal</keyword>
<feature type="chain" id="PRO_5022664039" evidence="12">
    <location>
        <begin position="20"/>
        <end position="637"/>
    </location>
</feature>
<evidence type="ECO:0000256" key="1">
    <source>
        <dbReference type="ARBA" id="ARBA00004123"/>
    </source>
</evidence>
<dbReference type="Gene3D" id="2.170.150.80">
    <property type="entry name" value="NAC domain"/>
    <property type="match status" value="1"/>
</dbReference>
<comment type="subcellular location">
    <subcellularLocation>
        <location evidence="2">Membrane</location>
        <topology evidence="2">Single-pass membrane protein</topology>
    </subcellularLocation>
    <subcellularLocation>
        <location evidence="1">Nucleus</location>
    </subcellularLocation>
</comment>
<feature type="non-terminal residue" evidence="14">
    <location>
        <position position="1"/>
    </location>
</feature>
<evidence type="ECO:0000256" key="11">
    <source>
        <dbReference type="SAM" id="MobiDB-lite"/>
    </source>
</evidence>
<keyword evidence="7" id="KW-0472">Membrane</keyword>
<keyword evidence="9" id="KW-0804">Transcription</keyword>
<keyword evidence="10" id="KW-0539">Nucleus</keyword>
<organism evidence="14 15">
    <name type="scientific">Striga asiatica</name>
    <name type="common">Asiatic witchweed</name>
    <name type="synonym">Buchnera asiatica</name>
    <dbReference type="NCBI Taxonomy" id="4170"/>
    <lineage>
        <taxon>Eukaryota</taxon>
        <taxon>Viridiplantae</taxon>
        <taxon>Streptophyta</taxon>
        <taxon>Embryophyta</taxon>
        <taxon>Tracheophyta</taxon>
        <taxon>Spermatophyta</taxon>
        <taxon>Magnoliopsida</taxon>
        <taxon>eudicotyledons</taxon>
        <taxon>Gunneridae</taxon>
        <taxon>Pentapetalae</taxon>
        <taxon>asterids</taxon>
        <taxon>lamiids</taxon>
        <taxon>Lamiales</taxon>
        <taxon>Orobanchaceae</taxon>
        <taxon>Buchnereae</taxon>
        <taxon>Striga</taxon>
    </lineage>
</organism>
<reference evidence="15" key="1">
    <citation type="journal article" date="2019" name="Curr. Biol.">
        <title>Genome Sequence of Striga asiatica Provides Insight into the Evolution of Plant Parasitism.</title>
        <authorList>
            <person name="Yoshida S."/>
            <person name="Kim S."/>
            <person name="Wafula E.K."/>
            <person name="Tanskanen J."/>
            <person name="Kim Y.M."/>
            <person name="Honaas L."/>
            <person name="Yang Z."/>
            <person name="Spallek T."/>
            <person name="Conn C.E."/>
            <person name="Ichihashi Y."/>
            <person name="Cheong K."/>
            <person name="Cui S."/>
            <person name="Der J.P."/>
            <person name="Gundlach H."/>
            <person name="Jiao Y."/>
            <person name="Hori C."/>
            <person name="Ishida J.K."/>
            <person name="Kasahara H."/>
            <person name="Kiba T."/>
            <person name="Kim M.S."/>
            <person name="Koo N."/>
            <person name="Laohavisit A."/>
            <person name="Lee Y.H."/>
            <person name="Lumba S."/>
            <person name="McCourt P."/>
            <person name="Mortimer J.C."/>
            <person name="Mutuku J.M."/>
            <person name="Nomura T."/>
            <person name="Sasaki-Sekimoto Y."/>
            <person name="Seto Y."/>
            <person name="Wang Y."/>
            <person name="Wakatake T."/>
            <person name="Sakakibara H."/>
            <person name="Demura T."/>
            <person name="Yamaguchi S."/>
            <person name="Yoneyama K."/>
            <person name="Manabe R.I."/>
            <person name="Nelson D.C."/>
            <person name="Schulman A.H."/>
            <person name="Timko M.P."/>
            <person name="dePamphilis C.W."/>
            <person name="Choi D."/>
            <person name="Shirasu K."/>
        </authorList>
    </citation>
    <scope>NUCLEOTIDE SEQUENCE [LARGE SCALE GENOMIC DNA]</scope>
    <source>
        <strain evidence="15">cv. UVA1</strain>
    </source>
</reference>
<comment type="caution">
    <text evidence="14">The sequence shown here is derived from an EMBL/GenBank/DDBJ whole genome shotgun (WGS) entry which is preliminary data.</text>
</comment>
<dbReference type="Pfam" id="PF02365">
    <property type="entry name" value="NAM"/>
    <property type="match status" value="2"/>
</dbReference>
<accession>A0A5A7RG12</accession>
<dbReference type="GO" id="GO:0006355">
    <property type="term" value="P:regulation of DNA-templated transcription"/>
    <property type="evidence" value="ECO:0007669"/>
    <property type="project" value="InterPro"/>
</dbReference>
<dbReference type="EMBL" id="BKCP01012514">
    <property type="protein sequence ID" value="GER56135.1"/>
    <property type="molecule type" value="Genomic_DNA"/>
</dbReference>
<dbReference type="SUPFAM" id="SSF101941">
    <property type="entry name" value="NAC domain"/>
    <property type="match status" value="1"/>
</dbReference>
<evidence type="ECO:0000256" key="3">
    <source>
        <dbReference type="ARBA" id="ARBA00022692"/>
    </source>
</evidence>
<evidence type="ECO:0000256" key="6">
    <source>
        <dbReference type="ARBA" id="ARBA00023125"/>
    </source>
</evidence>
<dbReference type="GO" id="GO:0005634">
    <property type="term" value="C:nucleus"/>
    <property type="evidence" value="ECO:0007669"/>
    <property type="project" value="UniProtKB-SubCell"/>
</dbReference>
<evidence type="ECO:0000256" key="4">
    <source>
        <dbReference type="ARBA" id="ARBA00022989"/>
    </source>
</evidence>
<protein>
    <submittedName>
        <fullName evidence="14">NAC domain class transcription factor</fullName>
    </submittedName>
</protein>
<evidence type="ECO:0000256" key="7">
    <source>
        <dbReference type="ARBA" id="ARBA00023136"/>
    </source>
</evidence>
<evidence type="ECO:0000256" key="8">
    <source>
        <dbReference type="ARBA" id="ARBA00023159"/>
    </source>
</evidence>
<evidence type="ECO:0000256" key="9">
    <source>
        <dbReference type="ARBA" id="ARBA00023163"/>
    </source>
</evidence>
<evidence type="ECO:0000256" key="12">
    <source>
        <dbReference type="SAM" id="SignalP"/>
    </source>
</evidence>
<dbReference type="Proteomes" id="UP000325081">
    <property type="component" value="Unassembled WGS sequence"/>
</dbReference>
<dbReference type="OrthoDB" id="737278at2759"/>
<evidence type="ECO:0000256" key="10">
    <source>
        <dbReference type="ARBA" id="ARBA00023242"/>
    </source>
</evidence>
<dbReference type="PROSITE" id="PS51005">
    <property type="entry name" value="NAC"/>
    <property type="match status" value="1"/>
</dbReference>
<keyword evidence="4" id="KW-1133">Transmembrane helix</keyword>
<gene>
    <name evidence="14" type="ORF">STAS_33843</name>
</gene>
<evidence type="ECO:0000256" key="2">
    <source>
        <dbReference type="ARBA" id="ARBA00004167"/>
    </source>
</evidence>
<keyword evidence="6" id="KW-0238">DNA-binding</keyword>
<evidence type="ECO:0000313" key="14">
    <source>
        <dbReference type="EMBL" id="GER56135.1"/>
    </source>
</evidence>
<dbReference type="AlphaFoldDB" id="A0A5A7RG12"/>
<dbReference type="InterPro" id="IPR036093">
    <property type="entry name" value="NAC_dom_sf"/>
</dbReference>
<sequence>VLASVFSILLWFTVLSSWGKLLWVSVDGEAMGSSGNAIKLEALPKGYRFRPTDEELVTHYLRLKINGRHSEVNVIPEVDVCKWEPWDLPDAIYKAKKRETILILKKLRVLSGVGVAVASISLAHSVIKSDDPEWFFFCPRDKKYPNGHRSNRATEAGYWKATGKDRAIKSRKGHSDAHLVGMKKTLVFHRGRAPKGERTNWIMHEYRATEPDLDGTGPGQVDYVLCRLFHKADEEVHNSKCGEVDCNRSFPSTDKLSPDDVSSGLFREPAMLDTISGPHDFKKWLTDDADCMTSTNPVPVESCASDGVDHSGEETAMEVYAPVRQASMSEDAAYNQFEDKASGPVFSNNFSELGACVGSPFADDFGSEQNGLNFQDGTSEQDASLSELLEGLQNHGNCFGEASTGPISNLLTRETSNTGEVDGLKHLQAPSTNDFKFQGKTDRKIVPTQGQRPPSLLPIAPSADQSQTHYAVEEAGSSVHTARGSGYEPVETLYHNNPIRDNNTDVSDTGIKIQSREPRKKPSYTAQGTAPRRIRLWNGCRKKSVCGESSIDNEHEAQSPIRQVHKDTDRTSKFVESDTEIPNENEESVKNGNSRLAVKNPWSCGKMRSYMLAAFSVPQGPNLHPLHNRPVSYALQN</sequence>
<evidence type="ECO:0000256" key="5">
    <source>
        <dbReference type="ARBA" id="ARBA00023015"/>
    </source>
</evidence>
<evidence type="ECO:0000313" key="15">
    <source>
        <dbReference type="Proteomes" id="UP000325081"/>
    </source>
</evidence>
<keyword evidence="8" id="KW-0010">Activator</keyword>
<keyword evidence="5" id="KW-0805">Transcription regulation</keyword>
<evidence type="ECO:0000259" key="13">
    <source>
        <dbReference type="PROSITE" id="PS51005"/>
    </source>
</evidence>
<feature type="region of interest" description="Disordered" evidence="11">
    <location>
        <begin position="551"/>
        <end position="592"/>
    </location>
</feature>
<dbReference type="PANTHER" id="PTHR31744">
    <property type="entry name" value="PROTEIN CUP-SHAPED COTYLEDON 2-RELATED"/>
    <property type="match status" value="1"/>
</dbReference>
<name>A0A5A7RG12_STRAF</name>
<keyword evidence="15" id="KW-1185">Reference proteome</keyword>